<dbReference type="Proteomes" id="UP000198701">
    <property type="component" value="Unassembled WGS sequence"/>
</dbReference>
<gene>
    <name evidence="1" type="ORF">SAMN05216282_12311</name>
</gene>
<dbReference type="AlphaFoldDB" id="A0A1G9GP47"/>
<dbReference type="STRING" id="386301.SAMN05216282_12311"/>
<organism evidence="1 2">
    <name type="scientific">Cryobacterium psychrotolerans</name>
    <dbReference type="NCBI Taxonomy" id="386301"/>
    <lineage>
        <taxon>Bacteria</taxon>
        <taxon>Bacillati</taxon>
        <taxon>Actinomycetota</taxon>
        <taxon>Actinomycetes</taxon>
        <taxon>Micrococcales</taxon>
        <taxon>Microbacteriaceae</taxon>
        <taxon>Cryobacterium</taxon>
    </lineage>
</organism>
<sequence length="89" mass="10190">MTARGEVRSAEALGRMLQQGRLVSGLTQRDLTERLETNQKYIWALESGKNTIILERIFAIMRETGVRMYMEIDDPLDEPLHDIAEEPNG</sequence>
<keyword evidence="2" id="KW-1185">Reference proteome</keyword>
<accession>A0A1G9GP47</accession>
<dbReference type="OrthoDB" id="3255837at2"/>
<dbReference type="CDD" id="cd00093">
    <property type="entry name" value="HTH_XRE"/>
    <property type="match status" value="1"/>
</dbReference>
<dbReference type="GO" id="GO:0003677">
    <property type="term" value="F:DNA binding"/>
    <property type="evidence" value="ECO:0007669"/>
    <property type="project" value="InterPro"/>
</dbReference>
<evidence type="ECO:0000313" key="2">
    <source>
        <dbReference type="Proteomes" id="UP000198701"/>
    </source>
</evidence>
<dbReference type="InterPro" id="IPR010982">
    <property type="entry name" value="Lambda_DNA-bd_dom_sf"/>
</dbReference>
<reference evidence="1 2" key="1">
    <citation type="submission" date="2016-10" db="EMBL/GenBank/DDBJ databases">
        <authorList>
            <person name="de Groot N.N."/>
        </authorList>
    </citation>
    <scope>NUCLEOTIDE SEQUENCE [LARGE SCALE GENOMIC DNA]</scope>
    <source>
        <strain evidence="1 2">CGMCC 1.5382</strain>
    </source>
</reference>
<dbReference type="RefSeq" id="WP_092324840.1">
    <property type="nucleotide sequence ID" value="NZ_FNFU01000023.1"/>
</dbReference>
<protein>
    <submittedName>
        <fullName evidence="1">Uncharacterized protein</fullName>
    </submittedName>
</protein>
<proteinExistence type="predicted"/>
<dbReference type="PROSITE" id="PS50943">
    <property type="entry name" value="HTH_CROC1"/>
    <property type="match status" value="1"/>
</dbReference>
<dbReference type="SUPFAM" id="SSF47413">
    <property type="entry name" value="lambda repressor-like DNA-binding domains"/>
    <property type="match status" value="1"/>
</dbReference>
<dbReference type="InterPro" id="IPR001387">
    <property type="entry name" value="Cro/C1-type_HTH"/>
</dbReference>
<dbReference type="EMBL" id="FNFU01000023">
    <property type="protein sequence ID" value="SDL02444.1"/>
    <property type="molecule type" value="Genomic_DNA"/>
</dbReference>
<evidence type="ECO:0000313" key="1">
    <source>
        <dbReference type="EMBL" id="SDL02444.1"/>
    </source>
</evidence>
<dbReference type="Gene3D" id="1.10.260.40">
    <property type="entry name" value="lambda repressor-like DNA-binding domains"/>
    <property type="match status" value="1"/>
</dbReference>
<name>A0A1G9GP47_9MICO</name>